<dbReference type="AlphaFoldDB" id="A0A1X0QGH5"/>
<evidence type="ECO:0000256" key="9">
    <source>
        <dbReference type="ARBA" id="ARBA00023242"/>
    </source>
</evidence>
<evidence type="ECO:0000256" key="6">
    <source>
        <dbReference type="ARBA" id="ARBA00022771"/>
    </source>
</evidence>
<evidence type="ECO:0000313" key="13">
    <source>
        <dbReference type="Proteomes" id="UP000192501"/>
    </source>
</evidence>
<comment type="caution">
    <text evidence="12">The sequence shown here is derived from an EMBL/GenBank/DDBJ whole genome shotgun (WGS) entry which is preliminary data.</text>
</comment>
<evidence type="ECO:0000256" key="3">
    <source>
        <dbReference type="ARBA" id="ARBA00004906"/>
    </source>
</evidence>
<keyword evidence="4" id="KW-0963">Cytoplasm</keyword>
<evidence type="ECO:0000256" key="7">
    <source>
        <dbReference type="ARBA" id="ARBA00022786"/>
    </source>
</evidence>
<feature type="domain" description="RING-type" evidence="11">
    <location>
        <begin position="39"/>
        <end position="81"/>
    </location>
</feature>
<keyword evidence="7" id="KW-0833">Ubl conjugation pathway</keyword>
<organism evidence="12 13">
    <name type="scientific">Hepatospora eriocheir</name>
    <dbReference type="NCBI Taxonomy" id="1081669"/>
    <lineage>
        <taxon>Eukaryota</taxon>
        <taxon>Fungi</taxon>
        <taxon>Fungi incertae sedis</taxon>
        <taxon>Microsporidia</taxon>
        <taxon>Hepatosporidae</taxon>
        <taxon>Hepatospora</taxon>
    </lineage>
</organism>
<sequence length="94" mass="11063">MVEKKSEIEILSVDLVATWSLDLQVETCAICRNHLMDMCIECHDNLEDDLCTISWGKCGHAFHRHCIQRWLTTKNICPLDTQVWKEENKKFNKK</sequence>
<dbReference type="InterPro" id="IPR013083">
    <property type="entry name" value="Znf_RING/FYVE/PHD"/>
</dbReference>
<dbReference type="SUPFAM" id="SSF57850">
    <property type="entry name" value="RING/U-box"/>
    <property type="match status" value="1"/>
</dbReference>
<evidence type="ECO:0000256" key="4">
    <source>
        <dbReference type="ARBA" id="ARBA00022490"/>
    </source>
</evidence>
<keyword evidence="8" id="KW-0862">Zinc</keyword>
<evidence type="ECO:0000259" key="11">
    <source>
        <dbReference type="PROSITE" id="PS50089"/>
    </source>
</evidence>
<dbReference type="GO" id="GO:0000082">
    <property type="term" value="P:G1/S transition of mitotic cell cycle"/>
    <property type="evidence" value="ECO:0007669"/>
    <property type="project" value="EnsemblFungi"/>
</dbReference>
<dbReference type="GO" id="GO:0035361">
    <property type="term" value="C:Cul8-RING ubiquitin ligase complex"/>
    <property type="evidence" value="ECO:0007669"/>
    <property type="project" value="EnsemblFungi"/>
</dbReference>
<dbReference type="GO" id="GO:0004842">
    <property type="term" value="F:ubiquitin-protein transferase activity"/>
    <property type="evidence" value="ECO:0007669"/>
    <property type="project" value="EnsemblFungi"/>
</dbReference>
<dbReference type="InterPro" id="IPR051031">
    <property type="entry name" value="RING-box_E3_Ubiquitin_Ligase"/>
</dbReference>
<dbReference type="Gene3D" id="3.30.40.10">
    <property type="entry name" value="Zinc/RING finger domain, C3HC4 (zinc finger)"/>
    <property type="match status" value="1"/>
</dbReference>
<dbReference type="GO" id="GO:0010828">
    <property type="term" value="P:positive regulation of D-glucose transmembrane transport"/>
    <property type="evidence" value="ECO:0007669"/>
    <property type="project" value="EnsemblFungi"/>
</dbReference>
<evidence type="ECO:0000256" key="8">
    <source>
        <dbReference type="ARBA" id="ARBA00022833"/>
    </source>
</evidence>
<gene>
    <name evidence="12" type="primary">RBX1</name>
    <name evidence="12" type="ORF">A0H76_1938</name>
</gene>
<protein>
    <submittedName>
        <fullName evidence="12">RBX1</fullName>
    </submittedName>
</protein>
<keyword evidence="9" id="KW-0539">Nucleus</keyword>
<dbReference type="PANTHER" id="PTHR11210">
    <property type="entry name" value="RING BOX"/>
    <property type="match status" value="1"/>
</dbReference>
<dbReference type="Proteomes" id="UP000192501">
    <property type="component" value="Unassembled WGS sequence"/>
</dbReference>
<proteinExistence type="predicted"/>
<comment type="subcellular location">
    <subcellularLocation>
        <location evidence="2">Cytoplasm</location>
    </subcellularLocation>
    <subcellularLocation>
        <location evidence="1">Nucleus</location>
    </subcellularLocation>
</comment>
<dbReference type="GO" id="GO:0019005">
    <property type="term" value="C:SCF ubiquitin ligase complex"/>
    <property type="evidence" value="ECO:0007669"/>
    <property type="project" value="EnsemblFungi"/>
</dbReference>
<dbReference type="EMBL" id="LTAI01000450">
    <property type="protein sequence ID" value="ORD98775.1"/>
    <property type="molecule type" value="Genomic_DNA"/>
</dbReference>
<dbReference type="InterPro" id="IPR001841">
    <property type="entry name" value="Znf_RING"/>
</dbReference>
<evidence type="ECO:0000313" key="12">
    <source>
        <dbReference type="EMBL" id="ORD98775.1"/>
    </source>
</evidence>
<dbReference type="GO" id="GO:0031146">
    <property type="term" value="P:SCF-dependent proteasomal ubiquitin-dependent protein catabolic process"/>
    <property type="evidence" value="ECO:0007669"/>
    <property type="project" value="EnsemblFungi"/>
</dbReference>
<dbReference type="GO" id="GO:0030674">
    <property type="term" value="F:protein-macromolecule adaptor activity"/>
    <property type="evidence" value="ECO:0007669"/>
    <property type="project" value="EnsemblFungi"/>
</dbReference>
<dbReference type="PROSITE" id="PS50089">
    <property type="entry name" value="ZF_RING_2"/>
    <property type="match status" value="1"/>
</dbReference>
<evidence type="ECO:0000256" key="10">
    <source>
        <dbReference type="PROSITE-ProRule" id="PRU00175"/>
    </source>
</evidence>
<evidence type="ECO:0000256" key="2">
    <source>
        <dbReference type="ARBA" id="ARBA00004496"/>
    </source>
</evidence>
<dbReference type="VEuPathDB" id="MicrosporidiaDB:HERIO_152"/>
<name>A0A1X0QGH5_9MICR</name>
<keyword evidence="6 10" id="KW-0863">Zinc-finger</keyword>
<dbReference type="GO" id="GO:0008270">
    <property type="term" value="F:zinc ion binding"/>
    <property type="evidence" value="ECO:0007669"/>
    <property type="project" value="UniProtKB-KW"/>
</dbReference>
<comment type="pathway">
    <text evidence="3">Protein modification; protein ubiquitination.</text>
</comment>
<accession>A0A1X0QGH5</accession>
<keyword evidence="5" id="KW-0479">Metal-binding</keyword>
<evidence type="ECO:0000256" key="5">
    <source>
        <dbReference type="ARBA" id="ARBA00022723"/>
    </source>
</evidence>
<evidence type="ECO:0000256" key="1">
    <source>
        <dbReference type="ARBA" id="ARBA00004123"/>
    </source>
</evidence>
<dbReference type="GO" id="GO:0031463">
    <property type="term" value="C:Cul3-RING ubiquitin ligase complex"/>
    <property type="evidence" value="ECO:0007669"/>
    <property type="project" value="EnsemblFungi"/>
</dbReference>
<dbReference type="GO" id="GO:0005737">
    <property type="term" value="C:cytoplasm"/>
    <property type="evidence" value="ECO:0007669"/>
    <property type="project" value="UniProtKB-SubCell"/>
</dbReference>
<dbReference type="GO" id="GO:0030466">
    <property type="term" value="P:silent mating-type cassette heterochromatin formation"/>
    <property type="evidence" value="ECO:0007669"/>
    <property type="project" value="EnsemblFungi"/>
</dbReference>
<dbReference type="VEuPathDB" id="MicrosporidiaDB:A0H76_1938"/>
<reference evidence="12 13" key="1">
    <citation type="journal article" date="2017" name="Environ. Microbiol.">
        <title>Decay of the glycolytic pathway and adaptation to intranuclear parasitism within Enterocytozoonidae microsporidia.</title>
        <authorList>
            <person name="Wiredu Boakye D."/>
            <person name="Jaroenlak P."/>
            <person name="Prachumwat A."/>
            <person name="Williams T.A."/>
            <person name="Bateman K.S."/>
            <person name="Itsathitphaisarn O."/>
            <person name="Sritunyalucksana K."/>
            <person name="Paszkiewicz K.H."/>
            <person name="Moore K.A."/>
            <person name="Stentiford G.D."/>
            <person name="Williams B.A."/>
        </authorList>
    </citation>
    <scope>NUCLEOTIDE SEQUENCE [LARGE SCALE GENOMIC DNA]</scope>
    <source>
        <strain evidence="13">canceri</strain>
    </source>
</reference>
<dbReference type="InterPro" id="IPR024766">
    <property type="entry name" value="Znf_RING_H2"/>
</dbReference>
<dbReference type="Pfam" id="PF12678">
    <property type="entry name" value="zf-rbx1"/>
    <property type="match status" value="1"/>
</dbReference>
<dbReference type="GO" id="GO:0005634">
    <property type="term" value="C:nucleus"/>
    <property type="evidence" value="ECO:0007669"/>
    <property type="project" value="UniProtKB-SubCell"/>
</dbReference>